<name>A0A6A4P0A1_LUPAL</name>
<dbReference type="CDD" id="cd09272">
    <property type="entry name" value="RNase_HI_RT_Ty1"/>
    <property type="match status" value="1"/>
</dbReference>
<dbReference type="OrthoDB" id="2551793at2759"/>
<dbReference type="Proteomes" id="UP000447434">
    <property type="component" value="Chromosome 19"/>
</dbReference>
<comment type="caution">
    <text evidence="1">The sequence shown here is derived from an EMBL/GenBank/DDBJ whole genome shotgun (WGS) entry which is preliminary data.</text>
</comment>
<evidence type="ECO:0000313" key="2">
    <source>
        <dbReference type="Proteomes" id="UP000447434"/>
    </source>
</evidence>
<gene>
    <name evidence="1" type="ORF">Lalb_Chr19g0128681</name>
</gene>
<evidence type="ECO:0000313" key="1">
    <source>
        <dbReference type="EMBL" id="KAE9592378.1"/>
    </source>
</evidence>
<organism evidence="1 2">
    <name type="scientific">Lupinus albus</name>
    <name type="common">White lupine</name>
    <name type="synonym">Lupinus termis</name>
    <dbReference type="NCBI Taxonomy" id="3870"/>
    <lineage>
        <taxon>Eukaryota</taxon>
        <taxon>Viridiplantae</taxon>
        <taxon>Streptophyta</taxon>
        <taxon>Embryophyta</taxon>
        <taxon>Tracheophyta</taxon>
        <taxon>Spermatophyta</taxon>
        <taxon>Magnoliopsida</taxon>
        <taxon>eudicotyledons</taxon>
        <taxon>Gunneridae</taxon>
        <taxon>Pentapetalae</taxon>
        <taxon>rosids</taxon>
        <taxon>fabids</taxon>
        <taxon>Fabales</taxon>
        <taxon>Fabaceae</taxon>
        <taxon>Papilionoideae</taxon>
        <taxon>50 kb inversion clade</taxon>
        <taxon>genistoids sensu lato</taxon>
        <taxon>core genistoids</taxon>
        <taxon>Genisteae</taxon>
        <taxon>Lupinus</taxon>
    </lineage>
</organism>
<keyword evidence="2" id="KW-1185">Reference proteome</keyword>
<sequence length="64" mass="7804">MHSRTTHIDIRHHFLRDHVQKKDVWVEFIDTHNQLADIFTKLLAKEPFYKIRRELGILDKAYMS</sequence>
<reference evidence="2" key="1">
    <citation type="journal article" date="2020" name="Nat. Commun.">
        <title>Genome sequence of the cluster root forming white lupin.</title>
        <authorList>
            <person name="Hufnagel B."/>
            <person name="Marques A."/>
            <person name="Soriano A."/>
            <person name="Marques L."/>
            <person name="Divol F."/>
            <person name="Doumas P."/>
            <person name="Sallet E."/>
            <person name="Mancinotti D."/>
            <person name="Carrere S."/>
            <person name="Marande W."/>
            <person name="Arribat S."/>
            <person name="Keller J."/>
            <person name="Huneau C."/>
            <person name="Blein T."/>
            <person name="Aime D."/>
            <person name="Laguerre M."/>
            <person name="Taylor J."/>
            <person name="Schubert V."/>
            <person name="Nelson M."/>
            <person name="Geu-Flores F."/>
            <person name="Crespi M."/>
            <person name="Gallardo-Guerrero K."/>
            <person name="Delaux P.-M."/>
            <person name="Salse J."/>
            <person name="Berges H."/>
            <person name="Guyot R."/>
            <person name="Gouzy J."/>
            <person name="Peret B."/>
        </authorList>
    </citation>
    <scope>NUCLEOTIDE SEQUENCE [LARGE SCALE GENOMIC DNA]</scope>
    <source>
        <strain evidence="2">cv. Amiga</strain>
    </source>
</reference>
<proteinExistence type="predicted"/>
<dbReference type="AlphaFoldDB" id="A0A6A4P0A1"/>
<evidence type="ECO:0008006" key="3">
    <source>
        <dbReference type="Google" id="ProtNLM"/>
    </source>
</evidence>
<protein>
    <recommendedName>
        <fullName evidence="3">RNA-directed DNA polymerase</fullName>
    </recommendedName>
</protein>
<accession>A0A6A4P0A1</accession>
<dbReference type="EMBL" id="WOCE01000019">
    <property type="protein sequence ID" value="KAE9592378.1"/>
    <property type="molecule type" value="Genomic_DNA"/>
</dbReference>